<dbReference type="GO" id="GO:0006325">
    <property type="term" value="P:chromatin organization"/>
    <property type="evidence" value="ECO:0007669"/>
    <property type="project" value="TreeGrafter"/>
</dbReference>
<reference evidence="1" key="1">
    <citation type="submission" date="2015-11" db="EMBL/GenBank/DDBJ databases">
        <title>De novo transcriptome assembly of four potential Pierce s Disease insect vectors from Arizona vineyards.</title>
        <authorList>
            <person name="Tassone E.E."/>
        </authorList>
    </citation>
    <scope>NUCLEOTIDE SEQUENCE</scope>
</reference>
<dbReference type="AlphaFoldDB" id="A0A1B6KYC7"/>
<sequence>KPPGMAGGPRPPPQFPGEQQFYREFLQLAAGSPLPAHVIDCLWHRLGLLDSTTFFSDGFSVEESRVQVLTCVSDCCLLAKFLGLLVFMPYRSDTPPRPDTLQAQVLVRQMVAPPVDVNSYLQRALASNRLVVTVPWVVTYLGMMDSAAPLLPCYRPPLQFLADLYLALPLPHISSPSCLLLRCVLGWFFDISSFPETVFLSLVASSSSGQFQGRGCEPADVDVKDVVNQVLLCEVCPFLGSLRQLLTASAVGKRGAV</sequence>
<dbReference type="GO" id="GO:0005634">
    <property type="term" value="C:nucleus"/>
    <property type="evidence" value="ECO:0007669"/>
    <property type="project" value="TreeGrafter"/>
</dbReference>
<dbReference type="PANTHER" id="PTHR28678">
    <property type="entry name" value="CODANIN-1"/>
    <property type="match status" value="1"/>
</dbReference>
<feature type="non-terminal residue" evidence="1">
    <location>
        <position position="257"/>
    </location>
</feature>
<accession>A0A1B6KYC7</accession>
<dbReference type="PANTHER" id="PTHR28678:SF1">
    <property type="entry name" value="CODANIN-1"/>
    <property type="match status" value="1"/>
</dbReference>
<organism evidence="1">
    <name type="scientific">Graphocephala atropunctata</name>
    <dbReference type="NCBI Taxonomy" id="36148"/>
    <lineage>
        <taxon>Eukaryota</taxon>
        <taxon>Metazoa</taxon>
        <taxon>Ecdysozoa</taxon>
        <taxon>Arthropoda</taxon>
        <taxon>Hexapoda</taxon>
        <taxon>Insecta</taxon>
        <taxon>Pterygota</taxon>
        <taxon>Neoptera</taxon>
        <taxon>Paraneoptera</taxon>
        <taxon>Hemiptera</taxon>
        <taxon>Auchenorrhyncha</taxon>
        <taxon>Membracoidea</taxon>
        <taxon>Cicadellidae</taxon>
        <taxon>Cicadellinae</taxon>
        <taxon>Cicadellini</taxon>
        <taxon>Graphocephala</taxon>
    </lineage>
</organism>
<dbReference type="EMBL" id="GEBQ01023514">
    <property type="protein sequence ID" value="JAT16463.1"/>
    <property type="molecule type" value="Transcribed_RNA"/>
</dbReference>
<dbReference type="InterPro" id="IPR040031">
    <property type="entry name" value="Codanin-1"/>
</dbReference>
<gene>
    <name evidence="1" type="ORF">g.50831</name>
</gene>
<evidence type="ECO:0000313" key="1">
    <source>
        <dbReference type="EMBL" id="JAT16463.1"/>
    </source>
</evidence>
<protein>
    <recommendedName>
        <fullName evidence="2">Codanin-1 C-terminal domain-containing protein</fullName>
    </recommendedName>
</protein>
<feature type="non-terminal residue" evidence="1">
    <location>
        <position position="1"/>
    </location>
</feature>
<evidence type="ECO:0008006" key="2">
    <source>
        <dbReference type="Google" id="ProtNLM"/>
    </source>
</evidence>
<name>A0A1B6KYC7_9HEMI</name>
<proteinExistence type="predicted"/>